<sequence>MLQCVCARVCIPCTFITPIARDPLFGLLHNRRRRRLRATYTHIMQVKMEPNQRGYTLHTQTLIQSGFLCFINPPPPSLAIEPKRAREKLATEKKRVEKITRRTTAVAVTLFCPLEKSPLERGTRCREENDDRETTEVFGHSSSHIATCVCVYNERGGKW</sequence>
<reference evidence="1" key="1">
    <citation type="submission" date="2022-02" db="EMBL/GenBank/DDBJ databases">
        <authorList>
            <person name="King R."/>
        </authorList>
    </citation>
    <scope>NUCLEOTIDE SEQUENCE</scope>
</reference>
<dbReference type="EMBL" id="OU899034">
    <property type="protein sequence ID" value="CAH1716807.1"/>
    <property type="molecule type" value="Genomic_DNA"/>
</dbReference>
<keyword evidence="2" id="KW-1185">Reference proteome</keyword>
<accession>A0A9P0NHU0</accession>
<proteinExistence type="predicted"/>
<protein>
    <submittedName>
        <fullName evidence="1">Uncharacterized protein</fullName>
    </submittedName>
</protein>
<evidence type="ECO:0000313" key="2">
    <source>
        <dbReference type="Proteomes" id="UP001154329"/>
    </source>
</evidence>
<dbReference type="Proteomes" id="UP001154329">
    <property type="component" value="Chromosome 1"/>
</dbReference>
<dbReference type="AlphaFoldDB" id="A0A9P0NHU0"/>
<reference evidence="1" key="2">
    <citation type="submission" date="2022-10" db="EMBL/GenBank/DDBJ databases">
        <authorList>
            <consortium name="ENA_rothamsted_submissions"/>
            <consortium name="culmorum"/>
            <person name="King R."/>
        </authorList>
    </citation>
    <scope>NUCLEOTIDE SEQUENCE</scope>
</reference>
<evidence type="ECO:0000313" key="1">
    <source>
        <dbReference type="EMBL" id="CAH1716807.1"/>
    </source>
</evidence>
<name>A0A9P0NHU0_APHGO</name>
<organism evidence="1 2">
    <name type="scientific">Aphis gossypii</name>
    <name type="common">Cotton aphid</name>
    <dbReference type="NCBI Taxonomy" id="80765"/>
    <lineage>
        <taxon>Eukaryota</taxon>
        <taxon>Metazoa</taxon>
        <taxon>Ecdysozoa</taxon>
        <taxon>Arthropoda</taxon>
        <taxon>Hexapoda</taxon>
        <taxon>Insecta</taxon>
        <taxon>Pterygota</taxon>
        <taxon>Neoptera</taxon>
        <taxon>Paraneoptera</taxon>
        <taxon>Hemiptera</taxon>
        <taxon>Sternorrhyncha</taxon>
        <taxon>Aphidomorpha</taxon>
        <taxon>Aphidoidea</taxon>
        <taxon>Aphididae</taxon>
        <taxon>Aphidini</taxon>
        <taxon>Aphis</taxon>
        <taxon>Aphis</taxon>
    </lineage>
</organism>
<gene>
    <name evidence="1" type="ORF">APHIGO_LOCUS3718</name>
</gene>